<name>A0AAN7N817_MYCAM</name>
<gene>
    <name evidence="1" type="ORF">QYF61_018191</name>
</gene>
<evidence type="ECO:0000313" key="1">
    <source>
        <dbReference type="EMBL" id="KAK4805328.1"/>
    </source>
</evidence>
<keyword evidence="2" id="KW-1185">Reference proteome</keyword>
<sequence>MRELWTSSTLIFSMVFDMVSNNTLVDKLARFGLERWTTRWSDWQLVTSGVPQRLILGLVLFNIFINDLYDSIENTLTKLADDTKLGGENNPKQQYRLGSNWLGWNSAVKYLGILVGSKLNMRQQCALVTMKANQSLKGSYREDGGTPFIRMCGDRTRGNGHKLLQGQFHLDIRKFFTMKTIKHWNRLSREEVESPLLEIIKTWLDRALDNLI</sequence>
<evidence type="ECO:0008006" key="3">
    <source>
        <dbReference type="Google" id="ProtNLM"/>
    </source>
</evidence>
<dbReference type="Proteomes" id="UP001333110">
    <property type="component" value="Unassembled WGS sequence"/>
</dbReference>
<dbReference type="EMBL" id="JAUNZN010000118">
    <property type="protein sequence ID" value="KAK4805328.1"/>
    <property type="molecule type" value="Genomic_DNA"/>
</dbReference>
<dbReference type="AlphaFoldDB" id="A0AAN7N817"/>
<protein>
    <recommendedName>
        <fullName evidence="3">Reverse transcriptase</fullName>
    </recommendedName>
</protein>
<organism evidence="1 2">
    <name type="scientific">Mycteria americana</name>
    <name type="common">Wood stork</name>
    <dbReference type="NCBI Taxonomy" id="33587"/>
    <lineage>
        <taxon>Eukaryota</taxon>
        <taxon>Metazoa</taxon>
        <taxon>Chordata</taxon>
        <taxon>Craniata</taxon>
        <taxon>Vertebrata</taxon>
        <taxon>Euteleostomi</taxon>
        <taxon>Archelosauria</taxon>
        <taxon>Archosauria</taxon>
        <taxon>Dinosauria</taxon>
        <taxon>Saurischia</taxon>
        <taxon>Theropoda</taxon>
        <taxon>Coelurosauria</taxon>
        <taxon>Aves</taxon>
        <taxon>Neognathae</taxon>
        <taxon>Neoaves</taxon>
        <taxon>Aequornithes</taxon>
        <taxon>Ciconiiformes</taxon>
        <taxon>Ciconiidae</taxon>
        <taxon>Mycteria</taxon>
    </lineage>
</organism>
<reference evidence="1 2" key="1">
    <citation type="journal article" date="2023" name="J. Hered.">
        <title>Chromosome-level genome of the wood stork (Mycteria americana) provides insight into avian chromosome evolution.</title>
        <authorList>
            <person name="Flamio R. Jr."/>
            <person name="Ramstad K.M."/>
        </authorList>
    </citation>
    <scope>NUCLEOTIDE SEQUENCE [LARGE SCALE GENOMIC DNA]</scope>
    <source>
        <strain evidence="1">JAX WOST 10</strain>
    </source>
</reference>
<proteinExistence type="predicted"/>
<comment type="caution">
    <text evidence="1">The sequence shown here is derived from an EMBL/GenBank/DDBJ whole genome shotgun (WGS) entry which is preliminary data.</text>
</comment>
<accession>A0AAN7N817</accession>
<evidence type="ECO:0000313" key="2">
    <source>
        <dbReference type="Proteomes" id="UP001333110"/>
    </source>
</evidence>
<dbReference type="PANTHER" id="PTHR33332">
    <property type="entry name" value="REVERSE TRANSCRIPTASE DOMAIN-CONTAINING PROTEIN"/>
    <property type="match status" value="1"/>
</dbReference>